<accession>A0ABX7V8M9</accession>
<organism evidence="6 7">
    <name type="scientific">Pseudoalteromonas viridis</name>
    <dbReference type="NCBI Taxonomy" id="339617"/>
    <lineage>
        <taxon>Bacteria</taxon>
        <taxon>Pseudomonadati</taxon>
        <taxon>Pseudomonadota</taxon>
        <taxon>Gammaproteobacteria</taxon>
        <taxon>Alteromonadales</taxon>
        <taxon>Pseudoalteromonadaceae</taxon>
        <taxon>Pseudoalteromonas</taxon>
    </lineage>
</organism>
<keyword evidence="7" id="KW-1185">Reference proteome</keyword>
<feature type="domain" description="OmpR/PhoB-type" evidence="5">
    <location>
        <begin position="25"/>
        <end position="121"/>
    </location>
</feature>
<sequence>MNIEKPLLKDGIMVHLHKLAIEDTDEFISINGRIYNASTNQLTTSDNKQVQLKPIQAALLKLFIKHRGKLLSRDEIIQEVWKNKIVEDATVNSTLSRLRNVLGCKGDVIKTHHKIGYCLIGSVEPLEHNIFSERITETALSLDPDSPVTEAPTSKSPSKLFNLSVLILVSSLILMVIYFLQASILDNTTRPISNPTLTPLTHTQGIEFFPSLSADKNWLAYTHKADQHSPFELLIQNARTYETTVIQDAPHMSSPFWAADNQTLYYQTFDNNRCEIKKITPAQSPTQSTISTVAMCGGQLSISPIAISSDNTWLYFSYKASKSMPFIVKRKNLITLEEQQLTFPSQKSYGDYSISLSKDNNKLAFIRSIADSLKELYILDIEQNITSRIAQYRHVIYTTSWSPDDNEIVFVDSNDHLAAINVRTRETRVLFSSEHHIQTPVSVDTSSLLASVGEFKTNNVQAWSLTQPDEPPTPLIQSSFNDRGAVMFKDTDTTKIAFISNRSGNNQLWLFDGQAYKQLTHFAVGHTLNNLQFSHNGQLISFLDNNQLAILSLETKEINHFGKLGDNFRNPIWMCGSSRYLLTTKLVNNSWTLHKIDAKLTAVETLLPEVDSVKGDCMTGHYYISKVHEDGIFKLANDFSTVISGPLLPHTHFLDADEWHLEDGAVFFISQEQLLHTKLSNPGETKALSSHLQGIKQFSKLGDTILLNHTSVSGSYIAHIQL</sequence>
<dbReference type="InterPro" id="IPR001867">
    <property type="entry name" value="OmpR/PhoB-type_DNA-bd"/>
</dbReference>
<dbReference type="Gene3D" id="2.120.10.30">
    <property type="entry name" value="TolB, C-terminal domain"/>
    <property type="match status" value="2"/>
</dbReference>
<dbReference type="RefSeq" id="WP_209053249.1">
    <property type="nucleotide sequence ID" value="NZ_CP072425.1"/>
</dbReference>
<evidence type="ECO:0000313" key="6">
    <source>
        <dbReference type="EMBL" id="QTL36850.1"/>
    </source>
</evidence>
<dbReference type="PANTHER" id="PTHR36842">
    <property type="entry name" value="PROTEIN TOLB HOMOLOG"/>
    <property type="match status" value="1"/>
</dbReference>
<evidence type="ECO:0000259" key="5">
    <source>
        <dbReference type="PROSITE" id="PS51755"/>
    </source>
</evidence>
<keyword evidence="4" id="KW-1133">Transmembrane helix</keyword>
<dbReference type="SMART" id="SM00862">
    <property type="entry name" value="Trans_reg_C"/>
    <property type="match status" value="1"/>
</dbReference>
<dbReference type="InterPro" id="IPR011659">
    <property type="entry name" value="WD40"/>
</dbReference>
<dbReference type="PROSITE" id="PS51755">
    <property type="entry name" value="OMPR_PHOB"/>
    <property type="match status" value="1"/>
</dbReference>
<dbReference type="SUPFAM" id="SSF46894">
    <property type="entry name" value="C-terminal effector domain of the bipartite response regulators"/>
    <property type="match status" value="1"/>
</dbReference>
<dbReference type="Pfam" id="PF07676">
    <property type="entry name" value="PD40"/>
    <property type="match status" value="1"/>
</dbReference>
<dbReference type="InterPro" id="IPR016032">
    <property type="entry name" value="Sig_transdc_resp-reg_C-effctor"/>
</dbReference>
<dbReference type="EMBL" id="CP072425">
    <property type="protein sequence ID" value="QTL36850.1"/>
    <property type="molecule type" value="Genomic_DNA"/>
</dbReference>
<dbReference type="PANTHER" id="PTHR36842:SF2">
    <property type="entry name" value="SLR0505 PROTEIN"/>
    <property type="match status" value="1"/>
</dbReference>
<keyword evidence="2 3" id="KW-0238">DNA-binding</keyword>
<evidence type="ECO:0000256" key="2">
    <source>
        <dbReference type="ARBA" id="ARBA00023125"/>
    </source>
</evidence>
<evidence type="ECO:0000313" key="7">
    <source>
        <dbReference type="Proteomes" id="UP000665025"/>
    </source>
</evidence>
<dbReference type="Pfam" id="PF00486">
    <property type="entry name" value="Trans_reg_C"/>
    <property type="match status" value="1"/>
</dbReference>
<evidence type="ECO:0000256" key="3">
    <source>
        <dbReference type="PROSITE-ProRule" id="PRU01091"/>
    </source>
</evidence>
<feature type="transmembrane region" description="Helical" evidence="4">
    <location>
        <begin position="160"/>
        <end position="180"/>
    </location>
</feature>
<dbReference type="SUPFAM" id="SSF82171">
    <property type="entry name" value="DPP6 N-terminal domain-like"/>
    <property type="match status" value="1"/>
</dbReference>
<protein>
    <submittedName>
        <fullName evidence="6">Winged helix-turn-helix domain-containing protein</fullName>
    </submittedName>
</protein>
<proteinExistence type="inferred from homology"/>
<evidence type="ECO:0000256" key="4">
    <source>
        <dbReference type="SAM" id="Phobius"/>
    </source>
</evidence>
<gene>
    <name evidence="6" type="ORF">J5X90_07485</name>
</gene>
<dbReference type="SUPFAM" id="SSF69304">
    <property type="entry name" value="Tricorn protease N-terminal domain"/>
    <property type="match status" value="1"/>
</dbReference>
<evidence type="ECO:0000256" key="1">
    <source>
        <dbReference type="ARBA" id="ARBA00009820"/>
    </source>
</evidence>
<dbReference type="Proteomes" id="UP000665025">
    <property type="component" value="Chromosome 1"/>
</dbReference>
<dbReference type="Gene3D" id="1.10.10.10">
    <property type="entry name" value="Winged helix-like DNA-binding domain superfamily/Winged helix DNA-binding domain"/>
    <property type="match status" value="1"/>
</dbReference>
<name>A0ABX7V8M9_9GAMM</name>
<dbReference type="InterPro" id="IPR011042">
    <property type="entry name" value="6-blade_b-propeller_TolB-like"/>
</dbReference>
<keyword evidence="4" id="KW-0472">Membrane</keyword>
<dbReference type="CDD" id="cd00383">
    <property type="entry name" value="trans_reg_C"/>
    <property type="match status" value="1"/>
</dbReference>
<keyword evidence="4" id="KW-0812">Transmembrane</keyword>
<reference evidence="6 7" key="1">
    <citation type="submission" date="2021-03" db="EMBL/GenBank/DDBJ databases">
        <title>Complete Genome of Pseudoalteromonas viridis Strain BBR56, a new biocontrol bacterial candidate.</title>
        <authorList>
            <person name="Handayani D.P."/>
            <person name="Isnansetyo A."/>
            <person name="Istiqomah I."/>
            <person name="Jumina J."/>
        </authorList>
    </citation>
    <scope>NUCLEOTIDE SEQUENCE [LARGE SCALE GENOMIC DNA]</scope>
    <source>
        <strain evidence="6 7">BBR56</strain>
    </source>
</reference>
<dbReference type="InterPro" id="IPR036388">
    <property type="entry name" value="WH-like_DNA-bd_sf"/>
</dbReference>
<comment type="similarity">
    <text evidence="1">Belongs to the TolB family.</text>
</comment>
<feature type="DNA-binding region" description="OmpR/PhoB-type" evidence="3">
    <location>
        <begin position="25"/>
        <end position="121"/>
    </location>
</feature>